<dbReference type="Pfam" id="PF10387">
    <property type="entry name" value="DUF2442"/>
    <property type="match status" value="1"/>
</dbReference>
<evidence type="ECO:0000313" key="1">
    <source>
        <dbReference type="EMBL" id="MEQ2638112.1"/>
    </source>
</evidence>
<protein>
    <submittedName>
        <fullName evidence="1">DUF2442 domain-containing protein</fullName>
    </submittedName>
</protein>
<keyword evidence="2" id="KW-1185">Reference proteome</keyword>
<dbReference type="EMBL" id="JBBNGS010000012">
    <property type="protein sequence ID" value="MEQ2638112.1"/>
    <property type="molecule type" value="Genomic_DNA"/>
</dbReference>
<dbReference type="Proteomes" id="UP001478817">
    <property type="component" value="Unassembled WGS sequence"/>
</dbReference>
<evidence type="ECO:0000313" key="2">
    <source>
        <dbReference type="Proteomes" id="UP001478817"/>
    </source>
</evidence>
<organism evidence="1 2">
    <name type="scientific">Paratractidigestivibacter faecalis</name>
    <dbReference type="NCBI Taxonomy" id="2292441"/>
    <lineage>
        <taxon>Bacteria</taxon>
        <taxon>Bacillati</taxon>
        <taxon>Actinomycetota</taxon>
        <taxon>Coriobacteriia</taxon>
        <taxon>Coriobacteriales</taxon>
        <taxon>Atopobiaceae</taxon>
        <taxon>Paratractidigestivibacter</taxon>
    </lineage>
</organism>
<comment type="caution">
    <text evidence="1">The sequence shown here is derived from an EMBL/GenBank/DDBJ whole genome shotgun (WGS) entry which is preliminary data.</text>
</comment>
<dbReference type="Gene3D" id="3.30.2020.10">
    <property type="entry name" value="NE0471-like N-terminal domain"/>
    <property type="match status" value="1"/>
</dbReference>
<dbReference type="RefSeq" id="WP_349182759.1">
    <property type="nucleotide sequence ID" value="NZ_JBBNGS010000012.1"/>
</dbReference>
<reference evidence="1 2" key="1">
    <citation type="submission" date="2024-04" db="EMBL/GenBank/DDBJ databases">
        <title>Human intestinal bacterial collection.</title>
        <authorList>
            <person name="Pauvert C."/>
            <person name="Hitch T.C.A."/>
            <person name="Clavel T."/>
        </authorList>
    </citation>
    <scope>NUCLEOTIDE SEQUENCE [LARGE SCALE GENOMIC DNA]</scope>
    <source>
        <strain evidence="1 2">CLA-AA-H197</strain>
    </source>
</reference>
<name>A0ABV1IGT2_9ACTN</name>
<dbReference type="SUPFAM" id="SSF143880">
    <property type="entry name" value="NE0471 N-terminal domain-like"/>
    <property type="match status" value="1"/>
</dbReference>
<dbReference type="InterPro" id="IPR018841">
    <property type="entry name" value="DUF2442"/>
</dbReference>
<dbReference type="InterPro" id="IPR036782">
    <property type="entry name" value="NE0471-like_N"/>
</dbReference>
<accession>A0ABV1IGT2</accession>
<sequence>MFDVAPYATGGWFGKLRDPHYFSKVCLLPDGSGIEWPEGQDIAPHELYELGVDA</sequence>
<gene>
    <name evidence="1" type="ORF">AAAT05_07150</name>
</gene>
<proteinExistence type="predicted"/>